<dbReference type="SUPFAM" id="SSF51735">
    <property type="entry name" value="NAD(P)-binding Rossmann-fold domains"/>
    <property type="match status" value="1"/>
</dbReference>
<feature type="domain" description="PRISE-like Rossmann-fold" evidence="1">
    <location>
        <begin position="29"/>
        <end position="316"/>
    </location>
</feature>
<accession>A0AB34KS77</accession>
<organism evidence="2 3">
    <name type="scientific">Cladosporium halotolerans</name>
    <dbReference type="NCBI Taxonomy" id="1052096"/>
    <lineage>
        <taxon>Eukaryota</taxon>
        <taxon>Fungi</taxon>
        <taxon>Dikarya</taxon>
        <taxon>Ascomycota</taxon>
        <taxon>Pezizomycotina</taxon>
        <taxon>Dothideomycetes</taxon>
        <taxon>Dothideomycetidae</taxon>
        <taxon>Cladosporiales</taxon>
        <taxon>Cladosporiaceae</taxon>
        <taxon>Cladosporium</taxon>
    </lineage>
</organism>
<protein>
    <recommendedName>
        <fullName evidence="1">PRISE-like Rossmann-fold domain-containing protein</fullName>
    </recommendedName>
</protein>
<dbReference type="GeneID" id="96006363"/>
<evidence type="ECO:0000259" key="1">
    <source>
        <dbReference type="Pfam" id="PF22917"/>
    </source>
</evidence>
<evidence type="ECO:0000313" key="2">
    <source>
        <dbReference type="EMBL" id="KAL1586113.1"/>
    </source>
</evidence>
<dbReference type="Proteomes" id="UP000803884">
    <property type="component" value="Unassembled WGS sequence"/>
</dbReference>
<keyword evidence="3" id="KW-1185">Reference proteome</keyword>
<comment type="caution">
    <text evidence="2">The sequence shown here is derived from an EMBL/GenBank/DDBJ whole genome shotgun (WGS) entry which is preliminary data.</text>
</comment>
<gene>
    <name evidence="2" type="ORF">WHR41_04919</name>
</gene>
<dbReference type="AlphaFoldDB" id="A0AB34KS77"/>
<dbReference type="PANTHER" id="PTHR32487">
    <property type="entry name" value="3-OXO-DELTA(4,5)-STEROID 5-BETA-REDUCTASE"/>
    <property type="match status" value="1"/>
</dbReference>
<dbReference type="RefSeq" id="XP_069229218.1">
    <property type="nucleotide sequence ID" value="XM_069373525.1"/>
</dbReference>
<dbReference type="Gene3D" id="3.40.50.720">
    <property type="entry name" value="NAD(P)-binding Rossmann-like Domain"/>
    <property type="match status" value="1"/>
</dbReference>
<dbReference type="InterPro" id="IPR055222">
    <property type="entry name" value="PRISE-like_Rossmann-fold"/>
</dbReference>
<dbReference type="Pfam" id="PF22917">
    <property type="entry name" value="PRISE"/>
    <property type="match status" value="1"/>
</dbReference>
<dbReference type="EMBL" id="JAAQHG020000016">
    <property type="protein sequence ID" value="KAL1586113.1"/>
    <property type="molecule type" value="Genomic_DNA"/>
</dbReference>
<name>A0AB34KS77_9PEZI</name>
<dbReference type="CDD" id="cd08948">
    <property type="entry name" value="5beta-POR_like_SDR_a"/>
    <property type="match status" value="1"/>
</dbReference>
<evidence type="ECO:0000313" key="3">
    <source>
        <dbReference type="Proteomes" id="UP000803884"/>
    </source>
</evidence>
<dbReference type="InterPro" id="IPR036291">
    <property type="entry name" value="NAD(P)-bd_dom_sf"/>
</dbReference>
<dbReference type="PANTHER" id="PTHR32487:SF29">
    <property type="entry name" value="NAD-DEPENDENT EPIMERASE_DEHYDRATASE DOMAIN-CONTAINING PROTEIN"/>
    <property type="match status" value="1"/>
</dbReference>
<sequence length="441" mass="49284">MGSELIPLHNDGIFKNLPTFSPEIQGLTAIVTGANGISGFATLRVLLQSPHRWRKVWALSRSPPPPEMMALLTLEQRQRVEYLAINFLEKPEKIGQILKDNGVTANAIFFYSYFQPKSEEKGVQLGPNAREPCDVNIELISNFLDALPLANIQPARFLLQTGAKNYNVHQGPARTPYVESDPRNNLEPNFYYPQEDKLFAYCKEHPGTGWNVICPAWIIGVVSNGAMNVFPPLAVYAAVQAHKGEALHFPGDYGAYLFTFEHSTAMLTGYLSEWAVLEDKCQNQKFNASDGCPLPHNRLWPELARWYGCAGSTGPELDASKITTVDAGDVPTPLGYGPSYKTRFAWTLCEWAKKSENHDVWKKIMSEHGLMQDPFEDVEGSFFYGDLVAWGLGVQLSMNKARYFGFTGHVDTLESIFWTYGELSKMKLLPPLKVAKASPLI</sequence>
<reference evidence="2 3" key="1">
    <citation type="journal article" date="2020" name="Microbiol. Resour. Announc.">
        <title>Draft Genome Sequence of a Cladosporium Species Isolated from the Mesophotic Ascidian Didemnum maculosum.</title>
        <authorList>
            <person name="Gioti A."/>
            <person name="Siaperas R."/>
            <person name="Nikolaivits E."/>
            <person name="Le Goff G."/>
            <person name="Ouazzani J."/>
            <person name="Kotoulas G."/>
            <person name="Topakas E."/>
        </authorList>
    </citation>
    <scope>NUCLEOTIDE SEQUENCE [LARGE SCALE GENOMIC DNA]</scope>
    <source>
        <strain evidence="2 3">TM138-S3</strain>
    </source>
</reference>
<proteinExistence type="predicted"/>